<accession>C1KFQ6</accession>
<proteinExistence type="predicted"/>
<evidence type="ECO:0000313" key="2">
    <source>
        <dbReference type="Proteomes" id="UP000001878"/>
    </source>
</evidence>
<dbReference type="Proteomes" id="UP000001878">
    <property type="component" value="Segment"/>
</dbReference>
<evidence type="ECO:0000313" key="1">
    <source>
        <dbReference type="EMBL" id="ACO37067.1"/>
    </source>
</evidence>
<name>C1KFQ6_9CAUD</name>
<sequence>MLLLVNRQVLGRSSKRRGNSLEREIAQQLSDWTGEYFKRSPTSGADHGLKNFGISADVITTWKEWPYIVECKFYNAGSWTLENVLHGNSWFPKFVSQSVREGHTEGAPFMLIFRRDYVKPFVLMPYSSKLANKLSHYMVSDIEYASEVTGGIEVIKTITFTMEELVTIDKNWFINSYDKNWENKIKKKKKNSKKVASVDNILSSIKDLGV</sequence>
<dbReference type="InterPro" id="IPR056931">
    <property type="entry name" value="D14-like"/>
</dbReference>
<organism evidence="1 2">
    <name type="scientific">Lactobacillus phage Lb338-1</name>
    <dbReference type="NCBI Taxonomy" id="2892342"/>
    <lineage>
        <taxon>Viruses</taxon>
        <taxon>Duplodnaviria</taxon>
        <taxon>Heunggongvirae</taxon>
        <taxon>Uroviricota</taxon>
        <taxon>Caudoviricetes</taxon>
        <taxon>Herelleviridae</taxon>
        <taxon>Mooreparkvirus</taxon>
        <taxon>Mooreparkvirus Lb3381</taxon>
    </lineage>
</organism>
<keyword evidence="2" id="KW-1185">Reference proteome</keyword>
<dbReference type="EMBL" id="FJ822135">
    <property type="protein sequence ID" value="ACO37067.1"/>
    <property type="molecule type" value="Genomic_DNA"/>
</dbReference>
<dbReference type="KEGG" id="vg:7751001"/>
<dbReference type="Pfam" id="PF24608">
    <property type="entry name" value="PDDEXK_15"/>
    <property type="match status" value="1"/>
</dbReference>
<protein>
    <submittedName>
        <fullName evidence="1">Putative resolvase</fullName>
    </submittedName>
</protein>
<gene>
    <name evidence="1" type="ORF">lb338_phage_146</name>
</gene>
<dbReference type="GeneID" id="7751001"/>
<dbReference type="OrthoDB" id="17454at10239"/>
<dbReference type="RefSeq" id="YP_002790825.1">
    <property type="nucleotide sequence ID" value="NC_012530.1"/>
</dbReference>
<reference evidence="1 2" key="1">
    <citation type="journal article" date="2009" name="Gene">
        <title>Genome of a virulent bacteriophage Lb338-1 that lyses the probiotic Lactobacillus paracasei cheese strain.</title>
        <authorList>
            <person name="Alemayehu D."/>
            <person name="Ross R.P."/>
            <person name="O'Sullivan O."/>
            <person name="Coffey A."/>
            <person name="Stanton C."/>
            <person name="Fitzgerald G.F."/>
            <person name="McAuliffe O."/>
        </authorList>
    </citation>
    <scope>NUCLEOTIDE SEQUENCE [LARGE SCALE GENOMIC DNA]</scope>
    <source>
        <strain evidence="1">Lb338-1</strain>
    </source>
</reference>